<feature type="domain" description="F-box" evidence="1">
    <location>
        <begin position="8"/>
        <end position="58"/>
    </location>
</feature>
<gene>
    <name evidence="2" type="primary">Cnig_chr_IV.g12292</name>
    <name evidence="2" type="ORF">B9Z55_012292</name>
</gene>
<dbReference type="PANTHER" id="PTHR21503">
    <property type="entry name" value="F-BOX-CONTAINING HYPOTHETICAL PROTEIN C.ELEGANS"/>
    <property type="match status" value="1"/>
</dbReference>
<sequence length="355" mass="41678">MSLLEKSKFPLLKLPWHVLLDCIKNLDFLEIIDFSLVSKRAKRIVKRITISHPIEIKLSIFVDGFEIYLESKHFPGHTWMVVFGNVEEIDVIKRKGSMLQQMLIGPQVEFYLIFPLDLKYFQFLIQHISDIFQVPIREVNIEKPTFKLVELICSLQKSIPIFAIFGKSKILNKTAKLIFKRMQITESCYLKSEFSNFFKFDQLINCRCLKLSNGSRVPLNAILSSKNEILRIENSRLTHSDFNSILKHWKCGKMPNLNYLEIGMSQQHWLIDDYDDLNEQMFANLDFEEHQPDPRRPTHLWFDDDIILEMPVDHAYDIIGDDGSIGTFRLTLYREGDDHFRGLTFEFHVWGGANK</sequence>
<dbReference type="Pfam" id="PF07735">
    <property type="entry name" value="FBA_2"/>
    <property type="match status" value="1"/>
</dbReference>
<protein>
    <recommendedName>
        <fullName evidence="1">F-box domain-containing protein</fullName>
    </recommendedName>
</protein>
<evidence type="ECO:0000313" key="3">
    <source>
        <dbReference type="Proteomes" id="UP000230233"/>
    </source>
</evidence>
<comment type="caution">
    <text evidence="2">The sequence shown here is derived from an EMBL/GenBank/DDBJ whole genome shotgun (WGS) entry which is preliminary data.</text>
</comment>
<name>A0A2G5TWJ9_9PELO</name>
<keyword evidence="3" id="KW-1185">Reference proteome</keyword>
<dbReference type="Proteomes" id="UP000230233">
    <property type="component" value="Chromosome IV"/>
</dbReference>
<dbReference type="InterPro" id="IPR001810">
    <property type="entry name" value="F-box_dom"/>
</dbReference>
<dbReference type="PROSITE" id="PS50181">
    <property type="entry name" value="FBOX"/>
    <property type="match status" value="1"/>
</dbReference>
<dbReference type="AlphaFoldDB" id="A0A2G5TWJ9"/>
<dbReference type="InterPro" id="IPR012885">
    <property type="entry name" value="F-box_Sdz-33"/>
</dbReference>
<dbReference type="PANTHER" id="PTHR21503:SF8">
    <property type="entry name" value="F-BOX ASSOCIATED DOMAIN-CONTAINING PROTEIN-RELATED"/>
    <property type="match status" value="1"/>
</dbReference>
<evidence type="ECO:0000259" key="1">
    <source>
        <dbReference type="PROSITE" id="PS50181"/>
    </source>
</evidence>
<evidence type="ECO:0000313" key="2">
    <source>
        <dbReference type="EMBL" id="PIC31675.1"/>
    </source>
</evidence>
<organism evidence="2 3">
    <name type="scientific">Caenorhabditis nigoni</name>
    <dbReference type="NCBI Taxonomy" id="1611254"/>
    <lineage>
        <taxon>Eukaryota</taxon>
        <taxon>Metazoa</taxon>
        <taxon>Ecdysozoa</taxon>
        <taxon>Nematoda</taxon>
        <taxon>Chromadorea</taxon>
        <taxon>Rhabditida</taxon>
        <taxon>Rhabditina</taxon>
        <taxon>Rhabditomorpha</taxon>
        <taxon>Rhabditoidea</taxon>
        <taxon>Rhabditidae</taxon>
        <taxon>Peloderinae</taxon>
        <taxon>Caenorhabditis</taxon>
    </lineage>
</organism>
<accession>A0A2G5TWJ9</accession>
<proteinExistence type="predicted"/>
<reference evidence="3" key="1">
    <citation type="submission" date="2017-10" db="EMBL/GenBank/DDBJ databases">
        <title>Rapid genome shrinkage in a self-fertile nematode reveals novel sperm competition proteins.</title>
        <authorList>
            <person name="Yin D."/>
            <person name="Schwarz E.M."/>
            <person name="Thomas C.G."/>
            <person name="Felde R.L."/>
            <person name="Korf I.F."/>
            <person name="Cutter A.D."/>
            <person name="Schartner C.M."/>
            <person name="Ralston E.J."/>
            <person name="Meyer B.J."/>
            <person name="Haag E.S."/>
        </authorList>
    </citation>
    <scope>NUCLEOTIDE SEQUENCE [LARGE SCALE GENOMIC DNA]</scope>
    <source>
        <strain evidence="3">JU1422</strain>
    </source>
</reference>
<dbReference type="Pfam" id="PF00646">
    <property type="entry name" value="F-box"/>
    <property type="match status" value="1"/>
</dbReference>
<dbReference type="EMBL" id="PDUG01000004">
    <property type="protein sequence ID" value="PIC31675.1"/>
    <property type="molecule type" value="Genomic_DNA"/>
</dbReference>